<protein>
    <submittedName>
        <fullName evidence="1">Putative binding component ofABC transporter domain protein</fullName>
    </submittedName>
</protein>
<dbReference type="Proteomes" id="UP000008367">
    <property type="component" value="Unassembled WGS sequence"/>
</dbReference>
<accession>A0A454D106</accession>
<evidence type="ECO:0000313" key="1">
    <source>
        <dbReference type="EMBL" id="EKM32335.1"/>
    </source>
</evidence>
<sequence>MTKKTGAMFNILGTSNFWIDTELKQQTQLAYKEGETFEPVTVIDERYRL</sequence>
<evidence type="ECO:0000313" key="2">
    <source>
        <dbReference type="Proteomes" id="UP000008367"/>
    </source>
</evidence>
<dbReference type="EMBL" id="AJSR01000778">
    <property type="protein sequence ID" value="EKM32335.1"/>
    <property type="molecule type" value="Genomic_DNA"/>
</dbReference>
<organism evidence="1 2">
    <name type="scientific">Vibrio harveyi</name>
    <name type="common">Beneckea harveyi</name>
    <dbReference type="NCBI Taxonomy" id="669"/>
    <lineage>
        <taxon>Bacteria</taxon>
        <taxon>Pseudomonadati</taxon>
        <taxon>Pseudomonadota</taxon>
        <taxon>Gammaproteobacteria</taxon>
        <taxon>Vibrionales</taxon>
        <taxon>Vibrionaceae</taxon>
        <taxon>Vibrio</taxon>
    </lineage>
</organism>
<comment type="caution">
    <text evidence="1">The sequence shown here is derived from an EMBL/GenBank/DDBJ whole genome shotgun (WGS) entry which is preliminary data.</text>
</comment>
<name>A0A454D106_VIBHA</name>
<reference evidence="1 2" key="1">
    <citation type="submission" date="2012-10" db="EMBL/GenBank/DDBJ databases">
        <title>Genome sequence of Vibrio Cholerae HENC-02.</title>
        <authorList>
            <person name="Eppinger M."/>
            <person name="Hasan N.A."/>
            <person name="Sengamalay N."/>
            <person name="Hine E."/>
            <person name="Su Q."/>
            <person name="Daugherty S.C."/>
            <person name="Young S."/>
            <person name="Sadzewicz L."/>
            <person name="Tallon L."/>
            <person name="Cebula T.A."/>
            <person name="Ravel J."/>
            <person name="Colwell R.R."/>
        </authorList>
    </citation>
    <scope>NUCLEOTIDE SEQUENCE [LARGE SCALE GENOMIC DNA]</scope>
    <source>
        <strain evidence="1 2">HENC-02</strain>
    </source>
</reference>
<gene>
    <name evidence="1" type="ORF">VCHENC02_2097</name>
</gene>
<dbReference type="AlphaFoldDB" id="A0A454D106"/>
<proteinExistence type="predicted"/>